<sequence>MTRRWVFTRAATGLLCNAQCLMRTRQNEVLLDAEGQPMESENALTASTVWRTHRAFSGRCGLCVSDGEVSAVSESAEDYRAGEVNFCLRSAGKRPHVLISLVPHYVRQEKGEWNHDAFPCCLPTAVEQDEYDRKMMETPLIWEEPLTFSVECTADGMYVWSDECGVYGEKVSSVPCFTPRDQNEYGKGTDDAKCFEALVGLSWKDTTTGSPHAEDDQLGRRIEVMVSQWSTFTEDNAPACNMAAERICVVRRVMPCTGIPSCVYFVPFITLMDDLDSATIVQNSEATS</sequence>
<organism evidence="1">
    <name type="scientific">Trypanosoma vivax (strain Y486)</name>
    <dbReference type="NCBI Taxonomy" id="1055687"/>
    <lineage>
        <taxon>Eukaryota</taxon>
        <taxon>Discoba</taxon>
        <taxon>Euglenozoa</taxon>
        <taxon>Kinetoplastea</taxon>
        <taxon>Metakinetoplastina</taxon>
        <taxon>Trypanosomatida</taxon>
        <taxon>Trypanosomatidae</taxon>
        <taxon>Trypanosoma</taxon>
        <taxon>Duttonella</taxon>
    </lineage>
</organism>
<dbReference type="VEuPathDB" id="TriTrypDB:TvY486_0402800"/>
<evidence type="ECO:0000313" key="1">
    <source>
        <dbReference type="EMBL" id="CCC47614.1"/>
    </source>
</evidence>
<name>G0TUI0_TRYVY</name>
<proteinExistence type="predicted"/>
<protein>
    <submittedName>
        <fullName evidence="1">Uncharacterized protein</fullName>
    </submittedName>
</protein>
<gene>
    <name evidence="1" type="ORF">TVY486_0402800</name>
</gene>
<accession>G0TUI0</accession>
<dbReference type="EMBL" id="HE573020">
    <property type="protein sequence ID" value="CCC47614.1"/>
    <property type="molecule type" value="Genomic_DNA"/>
</dbReference>
<reference evidence="1" key="1">
    <citation type="journal article" date="2012" name="Proc. Natl. Acad. Sci. U.S.A.">
        <title>Antigenic diversity is generated by distinct evolutionary mechanisms in African trypanosome species.</title>
        <authorList>
            <person name="Jackson A.P."/>
            <person name="Berry A."/>
            <person name="Aslett M."/>
            <person name="Allison H.C."/>
            <person name="Burton P."/>
            <person name="Vavrova-Anderson J."/>
            <person name="Brown R."/>
            <person name="Browne H."/>
            <person name="Corton N."/>
            <person name="Hauser H."/>
            <person name="Gamble J."/>
            <person name="Gilderthorp R."/>
            <person name="Marcello L."/>
            <person name="McQuillan J."/>
            <person name="Otto T.D."/>
            <person name="Quail M.A."/>
            <person name="Sanders M.J."/>
            <person name="van Tonder A."/>
            <person name="Ginger M.L."/>
            <person name="Field M.C."/>
            <person name="Barry J.D."/>
            <person name="Hertz-Fowler C."/>
            <person name="Berriman M."/>
        </authorList>
    </citation>
    <scope>NUCLEOTIDE SEQUENCE</scope>
    <source>
        <strain evidence="1">Y486</strain>
    </source>
</reference>
<dbReference type="AlphaFoldDB" id="G0TUI0"/>